<sequence length="331" mass="36752">MNAAGTASLLQRFFTDRLREQQGVSAHTVASYRDTFRLLLRFAAQQLKRGPCELRMEDLDAPFLETFLRHLERERANSARTRNARLSALHAFFRFVAINEPALSLQCQRILAIPVKRYERASVAFLTEEEVAALVAAPDPGTWIGARDRALLLIAVQTGLRNSELTSLRRRDVELGTGAHVRCLGKGRKMRCTPLRPDVAAILNEWLSRQHAEPDDPLFPSLRGGRLSADALQQLVSRHAATARQACPSLATKSVTPHTLRHSAAMDMLRRGVDTSVIALWLGHESPETTQIYLHADMQLKQRALASATASGLAPARYQPADPLLAFLESL</sequence>
<dbReference type="PANTHER" id="PTHR30349">
    <property type="entry name" value="PHAGE INTEGRASE-RELATED"/>
    <property type="match status" value="1"/>
</dbReference>
<evidence type="ECO:0000313" key="8">
    <source>
        <dbReference type="EMBL" id="MQM29504.1"/>
    </source>
</evidence>
<dbReference type="InterPro" id="IPR013762">
    <property type="entry name" value="Integrase-like_cat_sf"/>
</dbReference>
<evidence type="ECO:0000256" key="2">
    <source>
        <dbReference type="ARBA" id="ARBA00022908"/>
    </source>
</evidence>
<gene>
    <name evidence="8" type="ORF">CRU78_02700</name>
</gene>
<dbReference type="InterPro" id="IPR002104">
    <property type="entry name" value="Integrase_catalytic"/>
</dbReference>
<dbReference type="Proteomes" id="UP000342300">
    <property type="component" value="Unassembled WGS sequence"/>
</dbReference>
<dbReference type="Gene3D" id="1.10.150.130">
    <property type="match status" value="1"/>
</dbReference>
<evidence type="ECO:0000256" key="5">
    <source>
        <dbReference type="PROSITE-ProRule" id="PRU01248"/>
    </source>
</evidence>
<dbReference type="InterPro" id="IPR044068">
    <property type="entry name" value="CB"/>
</dbReference>
<feature type="domain" description="Tyr recombinase" evidence="6">
    <location>
        <begin position="121"/>
        <end position="306"/>
    </location>
</feature>
<dbReference type="PROSITE" id="PS51898">
    <property type="entry name" value="TYR_RECOMBINASE"/>
    <property type="match status" value="1"/>
</dbReference>
<evidence type="ECO:0000256" key="4">
    <source>
        <dbReference type="ARBA" id="ARBA00023172"/>
    </source>
</evidence>
<organism evidence="8 9">
    <name type="scientific">Candidatus Accumulibacter phosphatis</name>
    <dbReference type="NCBI Taxonomy" id="327160"/>
    <lineage>
        <taxon>Bacteria</taxon>
        <taxon>Pseudomonadati</taxon>
        <taxon>Pseudomonadota</taxon>
        <taxon>Betaproteobacteria</taxon>
        <taxon>Candidatus Accumulibacter</taxon>
    </lineage>
</organism>
<dbReference type="AlphaFoldDB" id="A0A6A7RPM5"/>
<comment type="similarity">
    <text evidence="1">Belongs to the 'phage' integrase family.</text>
</comment>
<name>A0A6A7RPM5_9PROT</name>
<protein>
    <submittedName>
        <fullName evidence="8">Integrase</fullName>
    </submittedName>
</protein>
<dbReference type="PANTHER" id="PTHR30349:SF41">
    <property type="entry name" value="INTEGRASE_RECOMBINASE PROTEIN MJ0367-RELATED"/>
    <property type="match status" value="1"/>
</dbReference>
<dbReference type="Pfam" id="PF00589">
    <property type="entry name" value="Phage_integrase"/>
    <property type="match status" value="1"/>
</dbReference>
<dbReference type="PROSITE" id="PS51900">
    <property type="entry name" value="CB"/>
    <property type="match status" value="1"/>
</dbReference>
<feature type="domain" description="Core-binding (CB)" evidence="7">
    <location>
        <begin position="4"/>
        <end position="97"/>
    </location>
</feature>
<dbReference type="GO" id="GO:0015074">
    <property type="term" value="P:DNA integration"/>
    <property type="evidence" value="ECO:0007669"/>
    <property type="project" value="UniProtKB-KW"/>
</dbReference>
<evidence type="ECO:0000313" key="9">
    <source>
        <dbReference type="Proteomes" id="UP000342300"/>
    </source>
</evidence>
<dbReference type="GO" id="GO:0006310">
    <property type="term" value="P:DNA recombination"/>
    <property type="evidence" value="ECO:0007669"/>
    <property type="project" value="UniProtKB-KW"/>
</dbReference>
<comment type="caution">
    <text evidence="8">The sequence shown here is derived from an EMBL/GenBank/DDBJ whole genome shotgun (WGS) entry which is preliminary data.</text>
</comment>
<keyword evidence="2" id="KW-0229">DNA integration</keyword>
<dbReference type="GO" id="GO:0003677">
    <property type="term" value="F:DNA binding"/>
    <property type="evidence" value="ECO:0007669"/>
    <property type="project" value="UniProtKB-UniRule"/>
</dbReference>
<dbReference type="InterPro" id="IPR011010">
    <property type="entry name" value="DNA_brk_join_enz"/>
</dbReference>
<dbReference type="SUPFAM" id="SSF56349">
    <property type="entry name" value="DNA breaking-rejoining enzymes"/>
    <property type="match status" value="1"/>
</dbReference>
<accession>A0A6A7RPM5</accession>
<dbReference type="EMBL" id="PDHS01000055">
    <property type="protein sequence ID" value="MQM29504.1"/>
    <property type="molecule type" value="Genomic_DNA"/>
</dbReference>
<dbReference type="InterPro" id="IPR004107">
    <property type="entry name" value="Integrase_SAM-like_N"/>
</dbReference>
<dbReference type="InterPro" id="IPR010998">
    <property type="entry name" value="Integrase_recombinase_N"/>
</dbReference>
<evidence type="ECO:0000256" key="1">
    <source>
        <dbReference type="ARBA" id="ARBA00008857"/>
    </source>
</evidence>
<dbReference type="InterPro" id="IPR050090">
    <property type="entry name" value="Tyrosine_recombinase_XerCD"/>
</dbReference>
<proteinExistence type="inferred from homology"/>
<evidence type="ECO:0000259" key="7">
    <source>
        <dbReference type="PROSITE" id="PS51900"/>
    </source>
</evidence>
<evidence type="ECO:0000259" key="6">
    <source>
        <dbReference type="PROSITE" id="PS51898"/>
    </source>
</evidence>
<evidence type="ECO:0000256" key="3">
    <source>
        <dbReference type="ARBA" id="ARBA00023125"/>
    </source>
</evidence>
<reference evidence="8 9" key="1">
    <citation type="submission" date="2017-09" db="EMBL/GenBank/DDBJ databases">
        <title>Metagenomic Analysis Reveals Denitrifying Candidatus Accumulibacter and Flanking Population as a Source of N2O.</title>
        <authorList>
            <person name="Gao H."/>
            <person name="Mao Y."/>
            <person name="Zhao X."/>
            <person name="Liu W.-T."/>
            <person name="Zhang T."/>
            <person name="Wells G."/>
        </authorList>
    </citation>
    <scope>NUCLEOTIDE SEQUENCE [LARGE SCALE GENOMIC DNA]</scope>
    <source>
        <strain evidence="8">CANDO_2_IC</strain>
    </source>
</reference>
<dbReference type="Pfam" id="PF02899">
    <property type="entry name" value="Phage_int_SAM_1"/>
    <property type="match status" value="1"/>
</dbReference>
<keyword evidence="4" id="KW-0233">DNA recombination</keyword>
<dbReference type="Gene3D" id="1.10.443.10">
    <property type="entry name" value="Intergrase catalytic core"/>
    <property type="match status" value="1"/>
</dbReference>
<keyword evidence="3 5" id="KW-0238">DNA-binding</keyword>